<dbReference type="Proteomes" id="UP000887564">
    <property type="component" value="Unplaced"/>
</dbReference>
<evidence type="ECO:0000313" key="2">
    <source>
        <dbReference type="WBParaSite" id="PEQ_0000299501-mRNA-1"/>
    </source>
</evidence>
<accession>A0A914R8L4</accession>
<evidence type="ECO:0000313" key="1">
    <source>
        <dbReference type="Proteomes" id="UP000887564"/>
    </source>
</evidence>
<keyword evidence="1" id="KW-1185">Reference proteome</keyword>
<proteinExistence type="predicted"/>
<name>A0A914R8L4_PAREQ</name>
<organism evidence="1 2">
    <name type="scientific">Parascaris equorum</name>
    <name type="common">Equine roundworm</name>
    <dbReference type="NCBI Taxonomy" id="6256"/>
    <lineage>
        <taxon>Eukaryota</taxon>
        <taxon>Metazoa</taxon>
        <taxon>Ecdysozoa</taxon>
        <taxon>Nematoda</taxon>
        <taxon>Chromadorea</taxon>
        <taxon>Rhabditida</taxon>
        <taxon>Spirurina</taxon>
        <taxon>Ascaridomorpha</taxon>
        <taxon>Ascaridoidea</taxon>
        <taxon>Ascarididae</taxon>
        <taxon>Parascaris</taxon>
    </lineage>
</organism>
<protein>
    <submittedName>
        <fullName evidence="2">C2H2-type domain-containing protein</fullName>
    </submittedName>
</protein>
<dbReference type="AlphaFoldDB" id="A0A914R8L4"/>
<reference evidence="2" key="1">
    <citation type="submission" date="2022-11" db="UniProtKB">
        <authorList>
            <consortium name="WormBaseParasite"/>
        </authorList>
    </citation>
    <scope>IDENTIFICATION</scope>
</reference>
<sequence>MEGEEAIGLEEMKHRIQQIEQERLFEAELQKYQADQEKLDPHPAINNAGMRKKSLIDVEFLKTITLESAVGYVEPSVLEIYKAKCHLCEDRLTDPKYMIIHEKIRHPMMFFCHYEPTISVSLDAAPTLPVQRAASAQSKVISLLVVAVEPWIGYVTLDPLFE</sequence>
<dbReference type="WBParaSite" id="PEQ_0000299501-mRNA-1">
    <property type="protein sequence ID" value="PEQ_0000299501-mRNA-1"/>
    <property type="gene ID" value="PEQ_0000299501"/>
</dbReference>